<keyword evidence="4" id="KW-0658">Purine biosynthesis</keyword>
<evidence type="ECO:0000256" key="3">
    <source>
        <dbReference type="ARBA" id="ARBA00022679"/>
    </source>
</evidence>
<dbReference type="OrthoDB" id="9806170at2"/>
<gene>
    <name evidence="6" type="primary">purN</name>
    <name evidence="6" type="ORF">STSP1_00159</name>
</gene>
<organism evidence="6 7">
    <name type="scientific">Sedimentisphaera salicampi</name>
    <dbReference type="NCBI Taxonomy" id="1941349"/>
    <lineage>
        <taxon>Bacteria</taxon>
        <taxon>Pseudomonadati</taxon>
        <taxon>Planctomycetota</taxon>
        <taxon>Phycisphaerae</taxon>
        <taxon>Sedimentisphaerales</taxon>
        <taxon>Sedimentisphaeraceae</taxon>
        <taxon>Sedimentisphaera</taxon>
    </lineage>
</organism>
<evidence type="ECO:0000256" key="4">
    <source>
        <dbReference type="ARBA" id="ARBA00022755"/>
    </source>
</evidence>
<dbReference type="GO" id="GO:0006189">
    <property type="term" value="P:'de novo' IMP biosynthetic process"/>
    <property type="evidence" value="ECO:0007669"/>
    <property type="project" value="InterPro"/>
</dbReference>
<dbReference type="GO" id="GO:0004644">
    <property type="term" value="F:phosphoribosylglycinamide formyltransferase activity"/>
    <property type="evidence" value="ECO:0007669"/>
    <property type="project" value="UniProtKB-EC"/>
</dbReference>
<accession>A0A1W6LJ77</accession>
<dbReference type="EC" id="2.1.2.2" evidence="2"/>
<comment type="pathway">
    <text evidence="1">Purine metabolism; IMP biosynthesis via de novo pathway; N(2)-formyl-N(1)-(5-phospho-D-ribosyl)glycinamide from N(1)-(5-phospho-D-ribosyl)glycinamide (10-formyl THF route): step 1/1.</text>
</comment>
<sequence>MRPTRIAILLSGSGRTMVNISEQINAGRLNAEIAAAVSSRTNCKGNKRAEKLGLTPEIIRPRDYADVDKFSGKIDDLLREREIDLAVQAGWLCYWKIPSGYENRVMNIHPALLPSFGGKGMWGHHVHEAVLKRGCKVSGCTVHFCSNEYDAGPIILQRTCPVFAYDSPETLADRVFEQERIAYPEAIELFCENRLTVQNGIVHIKASREQNA</sequence>
<dbReference type="KEGG" id="pbp:STSP1_00159"/>
<dbReference type="GO" id="GO:0005737">
    <property type="term" value="C:cytoplasm"/>
    <property type="evidence" value="ECO:0007669"/>
    <property type="project" value="TreeGrafter"/>
</dbReference>
<dbReference type="SUPFAM" id="SSF53328">
    <property type="entry name" value="Formyltransferase"/>
    <property type="match status" value="1"/>
</dbReference>
<keyword evidence="3 6" id="KW-0808">Transferase</keyword>
<evidence type="ECO:0000256" key="1">
    <source>
        <dbReference type="ARBA" id="ARBA00005054"/>
    </source>
</evidence>
<evidence type="ECO:0000256" key="2">
    <source>
        <dbReference type="ARBA" id="ARBA00012254"/>
    </source>
</evidence>
<dbReference type="InterPro" id="IPR002376">
    <property type="entry name" value="Formyl_transf_N"/>
</dbReference>
<protein>
    <recommendedName>
        <fullName evidence="2">phosphoribosylglycinamide formyltransferase 1</fullName>
        <ecNumber evidence="2">2.1.2.2</ecNumber>
    </recommendedName>
</protein>
<keyword evidence="7" id="KW-1185">Reference proteome</keyword>
<reference evidence="7" key="1">
    <citation type="submission" date="2017-04" db="EMBL/GenBank/DDBJ databases">
        <title>Comparative genomics and description of representatives of a novel lineage of planctomycetes thriving in anoxic sediments.</title>
        <authorList>
            <person name="Spring S."/>
            <person name="Bunk B."/>
            <person name="Sproer C."/>
        </authorList>
    </citation>
    <scope>NUCLEOTIDE SEQUENCE [LARGE SCALE GENOMIC DNA]</scope>
    <source>
        <strain evidence="7">ST-PulAB-D4</strain>
    </source>
</reference>
<dbReference type="InterPro" id="IPR036477">
    <property type="entry name" value="Formyl_transf_N_sf"/>
</dbReference>
<dbReference type="Proteomes" id="UP000193334">
    <property type="component" value="Chromosome"/>
</dbReference>
<evidence type="ECO:0000313" key="7">
    <source>
        <dbReference type="Proteomes" id="UP000193334"/>
    </source>
</evidence>
<dbReference type="Pfam" id="PF00551">
    <property type="entry name" value="Formyl_trans_N"/>
    <property type="match status" value="1"/>
</dbReference>
<name>A0A1W6LJ77_9BACT</name>
<evidence type="ECO:0000313" key="6">
    <source>
        <dbReference type="EMBL" id="ARN55793.1"/>
    </source>
</evidence>
<dbReference type="InterPro" id="IPR004607">
    <property type="entry name" value="GART"/>
</dbReference>
<proteinExistence type="predicted"/>
<dbReference type="PANTHER" id="PTHR43369:SF2">
    <property type="entry name" value="PHOSPHORIBOSYLGLYCINAMIDE FORMYLTRANSFERASE"/>
    <property type="match status" value="1"/>
</dbReference>
<dbReference type="AlphaFoldDB" id="A0A1W6LJ77"/>
<dbReference type="CDD" id="cd08645">
    <property type="entry name" value="FMT_core_GART"/>
    <property type="match status" value="1"/>
</dbReference>
<dbReference type="PANTHER" id="PTHR43369">
    <property type="entry name" value="PHOSPHORIBOSYLGLYCINAMIDE FORMYLTRANSFERASE"/>
    <property type="match status" value="1"/>
</dbReference>
<evidence type="ECO:0000259" key="5">
    <source>
        <dbReference type="Pfam" id="PF00551"/>
    </source>
</evidence>
<feature type="domain" description="Formyl transferase N-terminal" evidence="5">
    <location>
        <begin position="5"/>
        <end position="187"/>
    </location>
</feature>
<dbReference type="Gene3D" id="3.40.50.170">
    <property type="entry name" value="Formyl transferase, N-terminal domain"/>
    <property type="match status" value="1"/>
</dbReference>
<dbReference type="RefSeq" id="WP_085754522.1">
    <property type="nucleotide sequence ID" value="NZ_CP021023.1"/>
</dbReference>
<dbReference type="EMBL" id="CP021023">
    <property type="protein sequence ID" value="ARN55793.1"/>
    <property type="molecule type" value="Genomic_DNA"/>
</dbReference>
<dbReference type="STRING" id="1941349.STSP1_00159"/>